<keyword evidence="5 9" id="KW-1133">Transmembrane helix</keyword>
<dbReference type="PANTHER" id="PTHR30531">
    <property type="entry name" value="FLAGELLAR BIOSYNTHETIC PROTEIN FLHB"/>
    <property type="match status" value="1"/>
</dbReference>
<dbReference type="AlphaFoldDB" id="A0AA94KR61"/>
<dbReference type="Proteomes" id="UP000078227">
    <property type="component" value="Chromosome"/>
</dbReference>
<dbReference type="SUPFAM" id="SSF160544">
    <property type="entry name" value="EscU C-terminal domain-like"/>
    <property type="match status" value="1"/>
</dbReference>
<dbReference type="InterPro" id="IPR006135">
    <property type="entry name" value="T3SS_substrate_exporter"/>
</dbReference>
<evidence type="ECO:0000256" key="4">
    <source>
        <dbReference type="ARBA" id="ARBA00022692"/>
    </source>
</evidence>
<evidence type="ECO:0000256" key="9">
    <source>
        <dbReference type="SAM" id="Phobius"/>
    </source>
</evidence>
<evidence type="ECO:0000313" key="12">
    <source>
        <dbReference type="Proteomes" id="UP000078227"/>
    </source>
</evidence>
<evidence type="ECO:0000256" key="1">
    <source>
        <dbReference type="ARBA" id="ARBA00004651"/>
    </source>
</evidence>
<evidence type="ECO:0000313" key="11">
    <source>
        <dbReference type="EMBL" id="SFC87552.1"/>
    </source>
</evidence>
<name>A0AA94KR61_9ENTR</name>
<dbReference type="Proteomes" id="UP000182314">
    <property type="component" value="Unassembled WGS sequence"/>
</dbReference>
<keyword evidence="3" id="KW-1003">Cell membrane</keyword>
<dbReference type="InterPro" id="IPR029025">
    <property type="entry name" value="T3SS_substrate_exporter_C"/>
</dbReference>
<accession>A0AA94KR61</accession>
<reference evidence="11 13" key="1">
    <citation type="submission" date="2016-10" db="EMBL/GenBank/DDBJ databases">
        <authorList>
            <person name="Varghese N."/>
            <person name="Submissions S."/>
        </authorList>
    </citation>
    <scope>NUCLEOTIDE SEQUENCE [LARGE SCALE GENOMIC DNA]</scope>
    <source>
        <strain evidence="11 13">CGMCC 1.7012</strain>
    </source>
</reference>
<comment type="subcellular location">
    <subcellularLocation>
        <location evidence="1">Cell membrane</location>
        <topology evidence="1">Multi-pass membrane protein</topology>
    </subcellularLocation>
</comment>
<comment type="similarity">
    <text evidence="2">Belongs to the type III secretion exporter family.</text>
</comment>
<keyword evidence="6" id="KW-0843">Virulence</keyword>
<gene>
    <name evidence="10" type="primary">sctU</name>
    <name evidence="10" type="ORF">AWR26_03735</name>
    <name evidence="11" type="ORF">SAMN05216286_3563</name>
</gene>
<keyword evidence="7 9" id="KW-0472">Membrane</keyword>
<feature type="compositionally biased region" description="Basic and acidic residues" evidence="8">
    <location>
        <begin position="1"/>
        <end position="18"/>
    </location>
</feature>
<dbReference type="GO" id="GO:0005886">
    <property type="term" value="C:plasma membrane"/>
    <property type="evidence" value="ECO:0007669"/>
    <property type="project" value="UniProtKB-SubCell"/>
</dbReference>
<evidence type="ECO:0000256" key="5">
    <source>
        <dbReference type="ARBA" id="ARBA00022989"/>
    </source>
</evidence>
<dbReference type="PANTHER" id="PTHR30531:SF14">
    <property type="entry name" value="SURFACE PRESENTATION OF ANTIGENS PROTEIN SPAS"/>
    <property type="match status" value="1"/>
</dbReference>
<evidence type="ECO:0000256" key="3">
    <source>
        <dbReference type="ARBA" id="ARBA00022475"/>
    </source>
</evidence>
<evidence type="ECO:0000313" key="10">
    <source>
        <dbReference type="EMBL" id="ANI81304.1"/>
    </source>
</evidence>
<dbReference type="InterPro" id="IPR006307">
    <property type="entry name" value="BsaZ-like"/>
</dbReference>
<reference evidence="10 12" key="2">
    <citation type="submission" date="2021-03" db="EMBL/GenBank/DDBJ databases">
        <authorList>
            <person name="Li Y."/>
            <person name="Li S."/>
            <person name="Chen M."/>
            <person name="Peng G."/>
            <person name="Tan Z."/>
            <person name="An Q."/>
        </authorList>
    </citation>
    <scope>NUCLEOTIDE SEQUENCE [LARGE SCALE GENOMIC DNA]</scope>
    <source>
        <strain evidence="10 12">Ola 51</strain>
    </source>
</reference>
<dbReference type="Pfam" id="PF01312">
    <property type="entry name" value="Bac_export_2"/>
    <property type="match status" value="1"/>
</dbReference>
<keyword evidence="4 9" id="KW-0812">Transmembrane</keyword>
<dbReference type="PRINTS" id="PR00950">
    <property type="entry name" value="TYPE3IMSPROT"/>
</dbReference>
<evidence type="ECO:0000256" key="2">
    <source>
        <dbReference type="ARBA" id="ARBA00010690"/>
    </source>
</evidence>
<dbReference type="EMBL" id="CP014007">
    <property type="protein sequence ID" value="ANI81304.1"/>
    <property type="molecule type" value="Genomic_DNA"/>
</dbReference>
<evidence type="ECO:0000256" key="6">
    <source>
        <dbReference type="ARBA" id="ARBA00023026"/>
    </source>
</evidence>
<sequence>MGEKTEKATSQKLQDARKKGQVSQSQDIPKLLVMLGVMETVFALMNDSMLKLEALMSLPLRRLDRPFVQAMGEIAGTAVLTIMVFFLLTVGVVILLRVLGGWLQFGPLFATEALAPKFSALNPLSKLKEMFSARQFMQILTSLLKAIVISVVFWLLIKPRLPQLAAMSDGSLIGFWHGAAAMLKTLSHTIIGVLLVFAIADFAVQKYFFLKQNRMSHEDIKNEYKQNEGDPHTKGHRRQLARQLANSPPKKVTPKQLEKADVLLVNPTHFAVGLYYRPDETPLPILLFKAEDKEAQELITQAHQANIPTVRYIWLTRTLFRTTDEGSYIPRETLKAVAQIYRLLRSLEDHLRGELIEFDEE</sequence>
<evidence type="ECO:0000313" key="13">
    <source>
        <dbReference type="Proteomes" id="UP000182314"/>
    </source>
</evidence>
<evidence type="ECO:0000256" key="7">
    <source>
        <dbReference type="ARBA" id="ARBA00023136"/>
    </source>
</evidence>
<feature type="transmembrane region" description="Helical" evidence="9">
    <location>
        <begin position="185"/>
        <end position="204"/>
    </location>
</feature>
<proteinExistence type="inferred from homology"/>
<feature type="region of interest" description="Disordered" evidence="8">
    <location>
        <begin position="1"/>
        <end position="21"/>
    </location>
</feature>
<dbReference type="GO" id="GO:0009306">
    <property type="term" value="P:protein secretion"/>
    <property type="evidence" value="ECO:0007669"/>
    <property type="project" value="InterPro"/>
</dbReference>
<evidence type="ECO:0000256" key="8">
    <source>
        <dbReference type="SAM" id="MobiDB-lite"/>
    </source>
</evidence>
<keyword evidence="12" id="KW-1185">Reference proteome</keyword>
<dbReference type="RefSeq" id="WP_064563700.1">
    <property type="nucleotide sequence ID" value="NZ_CP014007.2"/>
</dbReference>
<dbReference type="NCBIfam" id="TIGR01404">
    <property type="entry name" value="FlhB_rel_III"/>
    <property type="match status" value="1"/>
</dbReference>
<protein>
    <submittedName>
        <fullName evidence="11">Type III secretion protein U</fullName>
    </submittedName>
    <submittedName>
        <fullName evidence="10">Type III secretion system export apparatus subunit SctU</fullName>
    </submittedName>
</protein>
<dbReference type="Gene3D" id="3.40.1690.10">
    <property type="entry name" value="secretion proteins EscU"/>
    <property type="match status" value="1"/>
</dbReference>
<dbReference type="KEGG" id="kor:AWR26_03735"/>
<feature type="transmembrane region" description="Helical" evidence="9">
    <location>
        <begin position="67"/>
        <end position="88"/>
    </location>
</feature>
<feature type="transmembrane region" description="Helical" evidence="9">
    <location>
        <begin position="136"/>
        <end position="157"/>
    </location>
</feature>
<dbReference type="EMBL" id="FOKO01000004">
    <property type="protein sequence ID" value="SFC87552.1"/>
    <property type="molecule type" value="Genomic_DNA"/>
</dbReference>
<organism evidence="11 13">
    <name type="scientific">Kosakonia oryzae</name>
    <dbReference type="NCBI Taxonomy" id="497725"/>
    <lineage>
        <taxon>Bacteria</taxon>
        <taxon>Pseudomonadati</taxon>
        <taxon>Pseudomonadota</taxon>
        <taxon>Gammaproteobacteria</taxon>
        <taxon>Enterobacterales</taxon>
        <taxon>Enterobacteriaceae</taxon>
        <taxon>Kosakonia</taxon>
    </lineage>
</organism>